<feature type="domain" description="O-methyltransferase C-terminal" evidence="7">
    <location>
        <begin position="7"/>
        <end position="39"/>
    </location>
</feature>
<dbReference type="Gene3D" id="3.40.50.150">
    <property type="entry name" value="Vaccinia Virus protein VP39"/>
    <property type="match status" value="1"/>
</dbReference>
<protein>
    <recommendedName>
        <fullName evidence="11">Rx N-terminal domain-containing protein</fullName>
    </recommendedName>
</protein>
<dbReference type="GO" id="GO:0006952">
    <property type="term" value="P:defense response"/>
    <property type="evidence" value="ECO:0007669"/>
    <property type="project" value="UniProtKB-KW"/>
</dbReference>
<keyword evidence="6" id="KW-0611">Plant defense</keyword>
<keyword evidence="3" id="KW-0949">S-adenosyl-L-methionine</keyword>
<keyword evidence="4" id="KW-0677">Repeat</keyword>
<evidence type="ECO:0000259" key="8">
    <source>
        <dbReference type="Pfam" id="PF18052"/>
    </source>
</evidence>
<evidence type="ECO:0000256" key="1">
    <source>
        <dbReference type="ARBA" id="ARBA00022603"/>
    </source>
</evidence>
<evidence type="ECO:0000256" key="6">
    <source>
        <dbReference type="ARBA" id="ARBA00022821"/>
    </source>
</evidence>
<proteinExistence type="predicted"/>
<dbReference type="InterPro" id="IPR016461">
    <property type="entry name" value="COMT-like"/>
</dbReference>
<dbReference type="InterPro" id="IPR041118">
    <property type="entry name" value="Rx_N"/>
</dbReference>
<evidence type="ECO:0008006" key="11">
    <source>
        <dbReference type="Google" id="ProtNLM"/>
    </source>
</evidence>
<dbReference type="PANTHER" id="PTHR33377:SF62">
    <property type="entry name" value="OS10G0133166 PROTEIN"/>
    <property type="match status" value="1"/>
</dbReference>
<accession>A0AAN9L1L4</accession>
<feature type="domain" description="Disease resistance N-terminal" evidence="8">
    <location>
        <begin position="55"/>
        <end position="149"/>
    </location>
</feature>
<dbReference type="Pfam" id="PF18052">
    <property type="entry name" value="Rx_N"/>
    <property type="match status" value="1"/>
</dbReference>
<dbReference type="Pfam" id="PF00891">
    <property type="entry name" value="Methyltransf_2"/>
    <property type="match status" value="1"/>
</dbReference>
<reference evidence="9 10" key="1">
    <citation type="submission" date="2024-01" db="EMBL/GenBank/DDBJ databases">
        <title>The genomes of 5 underutilized Papilionoideae crops provide insights into root nodulation and disease resistanc.</title>
        <authorList>
            <person name="Jiang F."/>
        </authorList>
    </citation>
    <scope>NUCLEOTIDE SEQUENCE [LARGE SCALE GENOMIC DNA]</scope>
    <source>
        <strain evidence="9">LVBAO_FW01</strain>
        <tissue evidence="9">Leaves</tissue>
    </source>
</reference>
<organism evidence="9 10">
    <name type="scientific">Canavalia gladiata</name>
    <name type="common">Sword bean</name>
    <name type="synonym">Dolichos gladiatus</name>
    <dbReference type="NCBI Taxonomy" id="3824"/>
    <lineage>
        <taxon>Eukaryota</taxon>
        <taxon>Viridiplantae</taxon>
        <taxon>Streptophyta</taxon>
        <taxon>Embryophyta</taxon>
        <taxon>Tracheophyta</taxon>
        <taxon>Spermatophyta</taxon>
        <taxon>Magnoliopsida</taxon>
        <taxon>eudicotyledons</taxon>
        <taxon>Gunneridae</taxon>
        <taxon>Pentapetalae</taxon>
        <taxon>rosids</taxon>
        <taxon>fabids</taxon>
        <taxon>Fabales</taxon>
        <taxon>Fabaceae</taxon>
        <taxon>Papilionoideae</taxon>
        <taxon>50 kb inversion clade</taxon>
        <taxon>NPAAA clade</taxon>
        <taxon>indigoferoid/millettioid clade</taxon>
        <taxon>Phaseoleae</taxon>
        <taxon>Canavalia</taxon>
    </lineage>
</organism>
<dbReference type="GO" id="GO:0032259">
    <property type="term" value="P:methylation"/>
    <property type="evidence" value="ECO:0007669"/>
    <property type="project" value="UniProtKB-KW"/>
</dbReference>
<evidence type="ECO:0000259" key="7">
    <source>
        <dbReference type="Pfam" id="PF00891"/>
    </source>
</evidence>
<dbReference type="SUPFAM" id="SSF53335">
    <property type="entry name" value="S-adenosyl-L-methionine-dependent methyltransferases"/>
    <property type="match status" value="1"/>
</dbReference>
<dbReference type="InterPro" id="IPR029063">
    <property type="entry name" value="SAM-dependent_MTases_sf"/>
</dbReference>
<dbReference type="GO" id="GO:0000166">
    <property type="term" value="F:nucleotide binding"/>
    <property type="evidence" value="ECO:0007669"/>
    <property type="project" value="UniProtKB-KW"/>
</dbReference>
<comment type="caution">
    <text evidence="9">The sequence shown here is derived from an EMBL/GenBank/DDBJ whole genome shotgun (WGS) entry which is preliminary data.</text>
</comment>
<keyword evidence="5" id="KW-0547">Nucleotide-binding</keyword>
<keyword evidence="10" id="KW-1185">Reference proteome</keyword>
<dbReference type="EMBL" id="JAYMYQ010000005">
    <property type="protein sequence ID" value="KAK7327825.1"/>
    <property type="molecule type" value="Genomic_DNA"/>
</dbReference>
<evidence type="ECO:0000256" key="4">
    <source>
        <dbReference type="ARBA" id="ARBA00022737"/>
    </source>
</evidence>
<dbReference type="PROSITE" id="PS51683">
    <property type="entry name" value="SAM_OMT_II"/>
    <property type="match status" value="1"/>
</dbReference>
<keyword evidence="2" id="KW-0808">Transferase</keyword>
<gene>
    <name evidence="9" type="ORF">VNO77_21917</name>
</gene>
<sequence length="324" mass="37193">MHELTKAKLFFNMLMMVRVNGRERQEKEWEKLFLEAGFSHYKITFIFGAVVGQAFLSAFLDVVFDRLASPEVANFIRRNKLDHDHDLLQRLKNTLYAVEAVLNDAELKQIKNSAVNRWLVDLKDAVYEADDLLDRVSTQAATPKEASNFFSRFLNFQDREMVAKLEGIVGRLESIFKLKDILGLKENARDNLSGKIPATSVEERSKIYGRDKDKEAILKLLLDDDKSDSEISVIPIVETKVGVRTRHLSFSMLSDPLSENFDVFGRLKFLRTFLPVDLKESPFHNEEAARLILLNLKYVRVLSFSWFSGGRDLQSGLDTVHMIT</sequence>
<evidence type="ECO:0000256" key="3">
    <source>
        <dbReference type="ARBA" id="ARBA00022691"/>
    </source>
</evidence>
<dbReference type="Gene3D" id="1.20.5.4130">
    <property type="match status" value="1"/>
</dbReference>
<dbReference type="InterPro" id="IPR001077">
    <property type="entry name" value="COMT_C"/>
</dbReference>
<dbReference type="AlphaFoldDB" id="A0AAN9L1L4"/>
<dbReference type="PANTHER" id="PTHR33377">
    <property type="entry name" value="OS10G0134700 PROTEIN-RELATED"/>
    <property type="match status" value="1"/>
</dbReference>
<name>A0AAN9L1L4_CANGL</name>
<evidence type="ECO:0000313" key="9">
    <source>
        <dbReference type="EMBL" id="KAK7327825.1"/>
    </source>
</evidence>
<evidence type="ECO:0000313" key="10">
    <source>
        <dbReference type="Proteomes" id="UP001367508"/>
    </source>
</evidence>
<evidence type="ECO:0000256" key="5">
    <source>
        <dbReference type="ARBA" id="ARBA00022741"/>
    </source>
</evidence>
<keyword evidence="1" id="KW-0489">Methyltransferase</keyword>
<evidence type="ECO:0000256" key="2">
    <source>
        <dbReference type="ARBA" id="ARBA00022679"/>
    </source>
</evidence>
<dbReference type="GO" id="GO:0008171">
    <property type="term" value="F:O-methyltransferase activity"/>
    <property type="evidence" value="ECO:0007669"/>
    <property type="project" value="InterPro"/>
</dbReference>
<dbReference type="Proteomes" id="UP001367508">
    <property type="component" value="Unassembled WGS sequence"/>
</dbReference>